<evidence type="ECO:0000256" key="1">
    <source>
        <dbReference type="SAM" id="Phobius"/>
    </source>
</evidence>
<keyword evidence="2" id="KW-1185">Reference proteome</keyword>
<sequence>MSRPACSAGTITFWLSSIPGFCKGIRLASTLIYIITSCTHSLTFQPSPSFISRAFNTITSIGTRKDIKCRKYITSIIRCRLLLFCSFNTNTICIDSRRGYSPAAGTSTLMMNSVDDWSTTGPLFTTTKDIFLNTICSFISWMFILFIVFYRIWRRLSIKNPSSIDVNIRNINI</sequence>
<organism evidence="2 3">
    <name type="scientific">Meloidogyne incognita</name>
    <name type="common">Southern root-knot nematode worm</name>
    <name type="synonym">Oxyuris incognita</name>
    <dbReference type="NCBI Taxonomy" id="6306"/>
    <lineage>
        <taxon>Eukaryota</taxon>
        <taxon>Metazoa</taxon>
        <taxon>Ecdysozoa</taxon>
        <taxon>Nematoda</taxon>
        <taxon>Chromadorea</taxon>
        <taxon>Rhabditida</taxon>
        <taxon>Tylenchina</taxon>
        <taxon>Tylenchomorpha</taxon>
        <taxon>Tylenchoidea</taxon>
        <taxon>Meloidogynidae</taxon>
        <taxon>Meloidogyninae</taxon>
        <taxon>Meloidogyne</taxon>
        <taxon>Meloidogyne incognita group</taxon>
    </lineage>
</organism>
<keyword evidence="1" id="KW-0472">Membrane</keyword>
<evidence type="ECO:0000313" key="3">
    <source>
        <dbReference type="WBParaSite" id="Minc3s02211g28882"/>
    </source>
</evidence>
<feature type="transmembrane region" description="Helical" evidence="1">
    <location>
        <begin position="130"/>
        <end position="153"/>
    </location>
</feature>
<dbReference type="AlphaFoldDB" id="A0A914MMK0"/>
<accession>A0A914MMK0</accession>
<dbReference type="WBParaSite" id="Minc3s02211g28882">
    <property type="protein sequence ID" value="Minc3s02211g28882"/>
    <property type="gene ID" value="Minc3s02211g28882"/>
</dbReference>
<protein>
    <submittedName>
        <fullName evidence="3">Uncharacterized protein</fullName>
    </submittedName>
</protein>
<keyword evidence="1" id="KW-0812">Transmembrane</keyword>
<proteinExistence type="predicted"/>
<keyword evidence="1" id="KW-1133">Transmembrane helix</keyword>
<reference evidence="3" key="1">
    <citation type="submission" date="2022-11" db="UniProtKB">
        <authorList>
            <consortium name="WormBaseParasite"/>
        </authorList>
    </citation>
    <scope>IDENTIFICATION</scope>
</reference>
<dbReference type="Proteomes" id="UP000887563">
    <property type="component" value="Unplaced"/>
</dbReference>
<name>A0A914MMK0_MELIC</name>
<evidence type="ECO:0000313" key="2">
    <source>
        <dbReference type="Proteomes" id="UP000887563"/>
    </source>
</evidence>